<sequence>MGEAASFHDGLLDDSAILRTALSLVSSRRSRFKRSCPSFSSSLWKVVLRVVNPISTGITASVPKHVGRALDGCQSHIQARGEHMKTREKGRSSLCRRVEARDKGRLRVDGKVVTPAARGKEGLLSDGAWKSVTTLMMKISPGVDRSGDDLHRSGVCFPSLKRLRVDRKVVTSAARGKEGLLSDGAWKSVTTLMMKISPGVDRSGDDLHRSGVCFPPLKAKKEVWRLCNFYTASQELKLLENQLTAIKRAEERKTCKRQESDRSGHRFGAGLVIWSWRVCGCIQLRAWCWATLRGAYSSPGFAEDTLHTDGVVSVGSGSPVKDKVFIFAVTMLLSSRREVLIWRWSSFS</sequence>
<organism evidence="1">
    <name type="scientific">Fagus sylvatica</name>
    <name type="common">Beechnut</name>
    <dbReference type="NCBI Taxonomy" id="28930"/>
    <lineage>
        <taxon>Eukaryota</taxon>
        <taxon>Viridiplantae</taxon>
        <taxon>Streptophyta</taxon>
        <taxon>Embryophyta</taxon>
        <taxon>Tracheophyta</taxon>
        <taxon>Spermatophyta</taxon>
        <taxon>Magnoliopsida</taxon>
        <taxon>eudicotyledons</taxon>
        <taxon>Gunneridae</taxon>
        <taxon>Pentapetalae</taxon>
        <taxon>rosids</taxon>
        <taxon>fabids</taxon>
        <taxon>Fagales</taxon>
        <taxon>Fagaceae</taxon>
        <taxon>Fagus</taxon>
    </lineage>
</organism>
<dbReference type="EMBL" id="OIVN01001854">
    <property type="protein sequence ID" value="SPC98281.1"/>
    <property type="molecule type" value="Genomic_DNA"/>
</dbReference>
<reference evidence="1" key="1">
    <citation type="submission" date="2018-02" db="EMBL/GenBank/DDBJ databases">
        <authorList>
            <person name="Cohen D.B."/>
            <person name="Kent A.D."/>
        </authorList>
    </citation>
    <scope>NUCLEOTIDE SEQUENCE</scope>
</reference>
<dbReference type="AlphaFoldDB" id="A0A2N9GG76"/>
<accession>A0A2N9GG76</accession>
<name>A0A2N9GG76_FAGSY</name>
<proteinExistence type="predicted"/>
<protein>
    <submittedName>
        <fullName evidence="1">Uncharacterized protein</fullName>
    </submittedName>
</protein>
<evidence type="ECO:0000313" key="1">
    <source>
        <dbReference type="EMBL" id="SPC98281.1"/>
    </source>
</evidence>
<gene>
    <name evidence="1" type="ORF">FSB_LOCUS26163</name>
</gene>